<keyword evidence="6" id="KW-0963">Cytoplasm</keyword>
<evidence type="ECO:0000259" key="10">
    <source>
        <dbReference type="Pfam" id="PF03807"/>
    </source>
</evidence>
<keyword evidence="2 6" id="KW-0641">Proline biosynthesis</keyword>
<dbReference type="Gene3D" id="1.10.3730.10">
    <property type="entry name" value="ProC C-terminal domain-like"/>
    <property type="match status" value="1"/>
</dbReference>
<evidence type="ECO:0000256" key="2">
    <source>
        <dbReference type="ARBA" id="ARBA00022650"/>
    </source>
</evidence>
<dbReference type="PIRSF" id="PIRSF000193">
    <property type="entry name" value="Pyrrol-5-carb_rd"/>
    <property type="match status" value="1"/>
</dbReference>
<dbReference type="OrthoDB" id="9805754at2"/>
<keyword evidence="4 6" id="KW-0560">Oxidoreductase</keyword>
<name>A0A5R9F681_9BACL</name>
<dbReference type="HAMAP" id="MF_01925">
    <property type="entry name" value="P5C_reductase"/>
    <property type="match status" value="1"/>
</dbReference>
<dbReference type="UniPathway" id="UPA00098">
    <property type="reaction ID" value="UER00361"/>
</dbReference>
<dbReference type="Proteomes" id="UP000308230">
    <property type="component" value="Unassembled WGS sequence"/>
</dbReference>
<feature type="binding site" evidence="8">
    <location>
        <begin position="10"/>
        <end position="15"/>
    </location>
    <ligand>
        <name>NADP(+)</name>
        <dbReference type="ChEBI" id="CHEBI:58349"/>
    </ligand>
</feature>
<evidence type="ECO:0000256" key="6">
    <source>
        <dbReference type="HAMAP-Rule" id="MF_01925"/>
    </source>
</evidence>
<evidence type="ECO:0000256" key="1">
    <source>
        <dbReference type="ARBA" id="ARBA00005525"/>
    </source>
</evidence>
<comment type="function">
    <text evidence="5 6">Catalyzes the reduction of 1-pyrroline-5-carboxylate (PCA) to L-proline.</text>
</comment>
<dbReference type="SUPFAM" id="SSF51735">
    <property type="entry name" value="NAD(P)-binding Rossmann-fold domains"/>
    <property type="match status" value="1"/>
</dbReference>
<feature type="domain" description="Pyrroline-5-carboxylate reductase dimerisation" evidence="11">
    <location>
        <begin position="165"/>
        <end position="268"/>
    </location>
</feature>
<dbReference type="PANTHER" id="PTHR11645:SF49">
    <property type="entry name" value="PYRROLINE-5-CARBOXYLATE REDUCTASE 1"/>
    <property type="match status" value="1"/>
</dbReference>
<evidence type="ECO:0000256" key="7">
    <source>
        <dbReference type="NCBIfam" id="TIGR00112"/>
    </source>
</evidence>
<feature type="domain" description="Pyrroline-5-carboxylate reductase catalytic N-terminal" evidence="10">
    <location>
        <begin position="7"/>
        <end position="102"/>
    </location>
</feature>
<comment type="catalytic activity">
    <reaction evidence="6 9">
        <text>L-proline + NADP(+) = (S)-1-pyrroline-5-carboxylate + NADPH + 2 H(+)</text>
        <dbReference type="Rhea" id="RHEA:14109"/>
        <dbReference type="ChEBI" id="CHEBI:15378"/>
        <dbReference type="ChEBI" id="CHEBI:17388"/>
        <dbReference type="ChEBI" id="CHEBI:57783"/>
        <dbReference type="ChEBI" id="CHEBI:58349"/>
        <dbReference type="ChEBI" id="CHEBI:60039"/>
        <dbReference type="EC" id="1.5.1.2"/>
    </reaction>
</comment>
<comment type="subcellular location">
    <subcellularLocation>
        <location evidence="6">Cytoplasm</location>
    </subcellularLocation>
</comment>
<feature type="binding site" evidence="8">
    <location>
        <begin position="73"/>
        <end position="76"/>
    </location>
    <ligand>
        <name>NADP(+)</name>
        <dbReference type="ChEBI" id="CHEBI:58349"/>
    </ligand>
</feature>
<proteinExistence type="inferred from homology"/>
<sequence length="280" mass="29980">MLENKTVSFIGAGSMAEAMVAGIVDSKMMEAQDVIVTNRSNEERREELMAKYGVMATKSVEFAVKEADIVILAMKPKDIEAALLSIKEHMTKDQVLLTVLAGVPLEYYQDILGNEQPVIRVMPNTSSTIGQSISALAPGDHATMDHVLAAKKLIESIGEAVVINEDQMDVFTGVAGSGPAYIYYVIEHLEQAAVNGGIEQETARKMAVQTVLGASMMVNETNEAPAALRKKVTSPNGTTQAGLEALDENGGAKAVRAAVKNAADRSKEISEQFSKKPELV</sequence>
<dbReference type="InterPro" id="IPR036291">
    <property type="entry name" value="NAD(P)-bd_dom_sf"/>
</dbReference>
<dbReference type="InterPro" id="IPR000304">
    <property type="entry name" value="Pyrroline-COOH_reductase"/>
</dbReference>
<evidence type="ECO:0000256" key="8">
    <source>
        <dbReference type="PIRSR" id="PIRSR000193-1"/>
    </source>
</evidence>
<evidence type="ECO:0000256" key="5">
    <source>
        <dbReference type="ARBA" id="ARBA00058118"/>
    </source>
</evidence>
<evidence type="ECO:0000259" key="11">
    <source>
        <dbReference type="Pfam" id="PF14748"/>
    </source>
</evidence>
<organism evidence="12 13">
    <name type="scientific">Exobacillus caeni</name>
    <dbReference type="NCBI Taxonomy" id="2574798"/>
    <lineage>
        <taxon>Bacteria</taxon>
        <taxon>Bacillati</taxon>
        <taxon>Bacillota</taxon>
        <taxon>Bacilli</taxon>
        <taxon>Bacillales</taxon>
        <taxon>Guptibacillaceae</taxon>
        <taxon>Exobacillus</taxon>
    </lineage>
</organism>
<dbReference type="SUPFAM" id="SSF48179">
    <property type="entry name" value="6-phosphogluconate dehydrogenase C-terminal domain-like"/>
    <property type="match status" value="1"/>
</dbReference>
<accession>A0A5R9F681</accession>
<dbReference type="GO" id="GO:0005737">
    <property type="term" value="C:cytoplasm"/>
    <property type="evidence" value="ECO:0007669"/>
    <property type="project" value="UniProtKB-SubCell"/>
</dbReference>
<dbReference type="Pfam" id="PF14748">
    <property type="entry name" value="P5CR_dimer"/>
    <property type="match status" value="1"/>
</dbReference>
<protein>
    <recommendedName>
        <fullName evidence="6 7">Pyrroline-5-carboxylate reductase</fullName>
        <shortName evidence="6">P5C reductase</shortName>
        <shortName evidence="6">P5CR</shortName>
        <ecNumber evidence="6 7">1.5.1.2</ecNumber>
    </recommendedName>
    <alternativeName>
        <fullName evidence="6">PCA reductase</fullName>
    </alternativeName>
</protein>
<dbReference type="InterPro" id="IPR028939">
    <property type="entry name" value="P5C_Rdtase_cat_N"/>
</dbReference>
<dbReference type="Pfam" id="PF03807">
    <property type="entry name" value="F420_oxidored"/>
    <property type="match status" value="1"/>
</dbReference>
<comment type="catalytic activity">
    <reaction evidence="6">
        <text>L-proline + NAD(+) = (S)-1-pyrroline-5-carboxylate + NADH + 2 H(+)</text>
        <dbReference type="Rhea" id="RHEA:14105"/>
        <dbReference type="ChEBI" id="CHEBI:15378"/>
        <dbReference type="ChEBI" id="CHEBI:17388"/>
        <dbReference type="ChEBI" id="CHEBI:57540"/>
        <dbReference type="ChEBI" id="CHEBI:57945"/>
        <dbReference type="ChEBI" id="CHEBI:60039"/>
        <dbReference type="EC" id="1.5.1.2"/>
    </reaction>
</comment>
<evidence type="ECO:0000313" key="13">
    <source>
        <dbReference type="Proteomes" id="UP000308230"/>
    </source>
</evidence>
<dbReference type="FunFam" id="1.10.3730.10:FF:000001">
    <property type="entry name" value="Pyrroline-5-carboxylate reductase"/>
    <property type="match status" value="1"/>
</dbReference>
<keyword evidence="3 6" id="KW-0521">NADP</keyword>
<dbReference type="PROSITE" id="PS00521">
    <property type="entry name" value="P5CR"/>
    <property type="match status" value="1"/>
</dbReference>
<evidence type="ECO:0000256" key="3">
    <source>
        <dbReference type="ARBA" id="ARBA00022857"/>
    </source>
</evidence>
<dbReference type="NCBIfam" id="TIGR00112">
    <property type="entry name" value="proC"/>
    <property type="match status" value="1"/>
</dbReference>
<keyword evidence="13" id="KW-1185">Reference proteome</keyword>
<dbReference type="InterPro" id="IPR008927">
    <property type="entry name" value="6-PGluconate_DH-like_C_sf"/>
</dbReference>
<comment type="caution">
    <text evidence="12">The sequence shown here is derived from an EMBL/GenBank/DDBJ whole genome shotgun (WGS) entry which is preliminary data.</text>
</comment>
<comment type="similarity">
    <text evidence="1 6 9">Belongs to the pyrroline-5-carboxylate reductase family.</text>
</comment>
<evidence type="ECO:0000256" key="4">
    <source>
        <dbReference type="ARBA" id="ARBA00023002"/>
    </source>
</evidence>
<evidence type="ECO:0000313" key="12">
    <source>
        <dbReference type="EMBL" id="TLS39067.1"/>
    </source>
</evidence>
<dbReference type="GO" id="GO:0004735">
    <property type="term" value="F:pyrroline-5-carboxylate reductase activity"/>
    <property type="evidence" value="ECO:0007669"/>
    <property type="project" value="UniProtKB-UniRule"/>
</dbReference>
<keyword evidence="6 9" id="KW-0028">Amino-acid biosynthesis</keyword>
<dbReference type="AlphaFoldDB" id="A0A5R9F681"/>
<dbReference type="PANTHER" id="PTHR11645">
    <property type="entry name" value="PYRROLINE-5-CARBOXYLATE REDUCTASE"/>
    <property type="match status" value="1"/>
</dbReference>
<dbReference type="InterPro" id="IPR029036">
    <property type="entry name" value="P5CR_dimer"/>
</dbReference>
<dbReference type="RefSeq" id="WP_138122545.1">
    <property type="nucleotide sequence ID" value="NZ_SWLG01000001.1"/>
</dbReference>
<evidence type="ECO:0000256" key="9">
    <source>
        <dbReference type="RuleBase" id="RU003903"/>
    </source>
</evidence>
<dbReference type="EC" id="1.5.1.2" evidence="6 7"/>
<comment type="pathway">
    <text evidence="6 9">Amino-acid biosynthesis; L-proline biosynthesis; L-proline from L-glutamate 5-semialdehyde: step 1/1.</text>
</comment>
<dbReference type="GO" id="GO:0055129">
    <property type="term" value="P:L-proline biosynthetic process"/>
    <property type="evidence" value="ECO:0007669"/>
    <property type="project" value="UniProtKB-UniRule"/>
</dbReference>
<dbReference type="EMBL" id="SWLG01000001">
    <property type="protein sequence ID" value="TLS39067.1"/>
    <property type="molecule type" value="Genomic_DNA"/>
</dbReference>
<dbReference type="InterPro" id="IPR053790">
    <property type="entry name" value="P5CR-like_CS"/>
</dbReference>
<gene>
    <name evidence="6 12" type="primary">proC</name>
    <name evidence="12" type="ORF">FCL54_01795</name>
</gene>
<reference evidence="12 13" key="1">
    <citation type="submission" date="2019-04" db="EMBL/GenBank/DDBJ databases">
        <title>Bacillus caeni sp. nov., a bacterium isolated from mangrove sediment.</title>
        <authorList>
            <person name="Huang H."/>
            <person name="Mo K."/>
            <person name="Hu Y."/>
        </authorList>
    </citation>
    <scope>NUCLEOTIDE SEQUENCE [LARGE SCALE GENOMIC DNA]</scope>
    <source>
        <strain evidence="12 13">HB172195</strain>
    </source>
</reference>
<dbReference type="Gene3D" id="3.40.50.720">
    <property type="entry name" value="NAD(P)-binding Rossmann-like Domain"/>
    <property type="match status" value="1"/>
</dbReference>